<accession>A0A814AHW5</accession>
<gene>
    <name evidence="1" type="ORF">OXX778_LOCUS12109</name>
</gene>
<evidence type="ECO:0000313" key="1">
    <source>
        <dbReference type="EMBL" id="CAF0915134.1"/>
    </source>
</evidence>
<organism evidence="1 2">
    <name type="scientific">Brachionus calyciflorus</name>
    <dbReference type="NCBI Taxonomy" id="104777"/>
    <lineage>
        <taxon>Eukaryota</taxon>
        <taxon>Metazoa</taxon>
        <taxon>Spiralia</taxon>
        <taxon>Gnathifera</taxon>
        <taxon>Rotifera</taxon>
        <taxon>Eurotatoria</taxon>
        <taxon>Monogononta</taxon>
        <taxon>Pseudotrocha</taxon>
        <taxon>Ploima</taxon>
        <taxon>Brachionidae</taxon>
        <taxon>Brachionus</taxon>
    </lineage>
</organism>
<reference evidence="1" key="1">
    <citation type="submission" date="2021-02" db="EMBL/GenBank/DDBJ databases">
        <authorList>
            <person name="Nowell W R."/>
        </authorList>
    </citation>
    <scope>NUCLEOTIDE SEQUENCE</scope>
    <source>
        <strain evidence="1">Ploen Becks lab</strain>
    </source>
</reference>
<proteinExistence type="predicted"/>
<comment type="caution">
    <text evidence="1">The sequence shown here is derived from an EMBL/GenBank/DDBJ whole genome shotgun (WGS) entry which is preliminary data.</text>
</comment>
<evidence type="ECO:0000313" key="2">
    <source>
        <dbReference type="Proteomes" id="UP000663879"/>
    </source>
</evidence>
<dbReference type="AlphaFoldDB" id="A0A814AHW5"/>
<dbReference type="EMBL" id="CAJNOC010002142">
    <property type="protein sequence ID" value="CAF0915134.1"/>
    <property type="molecule type" value="Genomic_DNA"/>
</dbReference>
<dbReference type="Proteomes" id="UP000663879">
    <property type="component" value="Unassembled WGS sequence"/>
</dbReference>
<evidence type="ECO:0008006" key="3">
    <source>
        <dbReference type="Google" id="ProtNLM"/>
    </source>
</evidence>
<dbReference type="OrthoDB" id="6136066at2759"/>
<protein>
    <recommendedName>
        <fullName evidence="3">DDE-1 domain-containing protein</fullName>
    </recommendedName>
</protein>
<keyword evidence="2" id="KW-1185">Reference proteome</keyword>
<sequence>MLREVQNRNPDYPESTELKDFVPLYNILVVYNKAANFSSPVVRDQFFRRVYHPHLDRNNVCWFKSLKSKIKQYWNDWYINGEHSETAAGNLRSPGYVNLINWISEIWRNFDEDLIRDSFDSCGITNLDILDEIFIDDRDIFENEEENQQ</sequence>
<name>A0A814AHW5_9BILA</name>